<reference evidence="2 3" key="1">
    <citation type="journal article" date="2024" name="Int. J. Syst. Evol. Microbiol.">
        <title>Clostridium omnivorum sp. nov., isolated from anoxic soil under the treatment of reductive soil disinfestation.</title>
        <authorList>
            <person name="Ueki A."/>
            <person name="Tonouchi A."/>
            <person name="Kaku N."/>
            <person name="Honma S."/>
            <person name="Ueki K."/>
        </authorList>
    </citation>
    <scope>NUCLEOTIDE SEQUENCE [LARGE SCALE GENOMIC DNA]</scope>
    <source>
        <strain evidence="2 3">E14</strain>
    </source>
</reference>
<dbReference type="SUPFAM" id="SSF54001">
    <property type="entry name" value="Cysteine proteinases"/>
    <property type="match status" value="1"/>
</dbReference>
<dbReference type="Pfam" id="PF08239">
    <property type="entry name" value="SH3_3"/>
    <property type="match status" value="2"/>
</dbReference>
<dbReference type="EMBL" id="BRXR01000001">
    <property type="protein sequence ID" value="GLC32045.1"/>
    <property type="molecule type" value="Genomic_DNA"/>
</dbReference>
<accession>A0ABQ5NA00</accession>
<organism evidence="2 3">
    <name type="scientific">Clostridium omnivorum</name>
    <dbReference type="NCBI Taxonomy" id="1604902"/>
    <lineage>
        <taxon>Bacteria</taxon>
        <taxon>Bacillati</taxon>
        <taxon>Bacillota</taxon>
        <taxon>Clostridia</taxon>
        <taxon>Eubacteriales</taxon>
        <taxon>Clostridiaceae</taxon>
        <taxon>Clostridium</taxon>
    </lineage>
</organism>
<sequence length="389" mass="42920">MKKTKYILLALGFTFTFSFSLFSYKNVYAATQTQISRSSAESRAINMMDLKWTYNRSKNGVPNVNYSSFITQPNQLQNIDSGVITGIPYNWGGQDGLDSHSYSANWSNFLDAVDKGAYIGNVNTEAGYGLIPGTAGIDCSGFVQAVFNINDSKISTSTMFNAYFTKISTSDLKHMDILDRPGDHVVIFDKWGTLNGINGAFTYESTPDQVFGGIQGTKRYFITMDDINNGYVAGRYVNIIEDSATPTQSPNSTTLNSGSYAKVSNVNYYANFRANPTTSSALIGTVPKNTVVYLISSNSGWFQINYNGQIGWIWGNTLSSIPASKYVALNNAYMLNVRTTPDAASTILGTLNQNQYAEVLDSSSNAEWYKISINGIQGWAYKSYLKYIY</sequence>
<evidence type="ECO:0000259" key="1">
    <source>
        <dbReference type="PROSITE" id="PS51781"/>
    </source>
</evidence>
<dbReference type="InterPro" id="IPR003646">
    <property type="entry name" value="SH3-like_bac-type"/>
</dbReference>
<dbReference type="InterPro" id="IPR052354">
    <property type="entry name" value="Cell_Wall_Dynamics_Protein"/>
</dbReference>
<dbReference type="PANTHER" id="PTHR34408">
    <property type="entry name" value="FAMILY PROTEIN, PUTATIVE-RELATED"/>
    <property type="match status" value="1"/>
</dbReference>
<comment type="caution">
    <text evidence="2">The sequence shown here is derived from an EMBL/GenBank/DDBJ whole genome shotgun (WGS) entry which is preliminary data.</text>
</comment>
<evidence type="ECO:0000313" key="3">
    <source>
        <dbReference type="Proteomes" id="UP001208567"/>
    </source>
</evidence>
<protein>
    <recommendedName>
        <fullName evidence="1">SH3b domain-containing protein</fullName>
    </recommendedName>
</protein>
<dbReference type="SMART" id="SM00287">
    <property type="entry name" value="SH3b"/>
    <property type="match status" value="2"/>
</dbReference>
<dbReference type="InterPro" id="IPR038765">
    <property type="entry name" value="Papain-like_cys_pep_sf"/>
</dbReference>
<dbReference type="RefSeq" id="WP_264851356.1">
    <property type="nucleotide sequence ID" value="NZ_BRXR01000001.1"/>
</dbReference>
<name>A0ABQ5NA00_9CLOT</name>
<dbReference type="PANTHER" id="PTHR34408:SF1">
    <property type="entry name" value="GLYCOSYL HYDROLASE FAMILY 19 DOMAIN-CONTAINING PROTEIN HI_1415"/>
    <property type="match status" value="1"/>
</dbReference>
<dbReference type="Gene3D" id="3.90.1720.10">
    <property type="entry name" value="endopeptidase domain like (from Nostoc punctiforme)"/>
    <property type="match status" value="1"/>
</dbReference>
<dbReference type="PROSITE" id="PS51781">
    <property type="entry name" value="SH3B"/>
    <property type="match status" value="2"/>
</dbReference>
<feature type="domain" description="SH3b" evidence="1">
    <location>
        <begin position="325"/>
        <end position="389"/>
    </location>
</feature>
<proteinExistence type="predicted"/>
<gene>
    <name evidence="2" type="ORF">bsdE14_34550</name>
</gene>
<keyword evidence="3" id="KW-1185">Reference proteome</keyword>
<dbReference type="Proteomes" id="UP001208567">
    <property type="component" value="Unassembled WGS sequence"/>
</dbReference>
<dbReference type="Gene3D" id="2.30.30.40">
    <property type="entry name" value="SH3 Domains"/>
    <property type="match status" value="2"/>
</dbReference>
<evidence type="ECO:0000313" key="2">
    <source>
        <dbReference type="EMBL" id="GLC32045.1"/>
    </source>
</evidence>
<feature type="domain" description="SH3b" evidence="1">
    <location>
        <begin position="258"/>
        <end position="322"/>
    </location>
</feature>